<accession>A0A9P5YH19</accession>
<feature type="compositionally biased region" description="Polar residues" evidence="1">
    <location>
        <begin position="280"/>
        <end position="319"/>
    </location>
</feature>
<feature type="compositionally biased region" description="Polar residues" evidence="1">
    <location>
        <begin position="840"/>
        <end position="860"/>
    </location>
</feature>
<feature type="region of interest" description="Disordered" evidence="1">
    <location>
        <begin position="839"/>
        <end position="895"/>
    </location>
</feature>
<comment type="caution">
    <text evidence="2">The sequence shown here is derived from an EMBL/GenBank/DDBJ whole genome shotgun (WGS) entry which is preliminary data.</text>
</comment>
<feature type="compositionally biased region" description="Polar residues" evidence="1">
    <location>
        <begin position="119"/>
        <end position="131"/>
    </location>
</feature>
<feature type="compositionally biased region" description="Low complexity" evidence="1">
    <location>
        <begin position="449"/>
        <end position="462"/>
    </location>
</feature>
<dbReference type="Proteomes" id="UP000807353">
    <property type="component" value="Unassembled WGS sequence"/>
</dbReference>
<feature type="region of interest" description="Disordered" evidence="1">
    <location>
        <begin position="279"/>
        <end position="319"/>
    </location>
</feature>
<feature type="region of interest" description="Disordered" evidence="1">
    <location>
        <begin position="442"/>
        <end position="504"/>
    </location>
</feature>
<evidence type="ECO:0000313" key="3">
    <source>
        <dbReference type="Proteomes" id="UP000807353"/>
    </source>
</evidence>
<feature type="compositionally biased region" description="Basic and acidic residues" evidence="1">
    <location>
        <begin position="100"/>
        <end position="110"/>
    </location>
</feature>
<sequence length="895" mass="96494">MSTSSFQQVSDTETRANITSDAPIASILSDPASSLRAAALLTLKSKRRKPPIDHSQPLPSRPPPSDIGFQLDYGQEEITPPLTVISEGHSILSRLPTTKSTEDDQAREEGEISDEEVLQNPTNPSFLSSPEQLLIPPVANLETSRPPTSSPRPVSQLMTASSLLKPKLSERISDPPFSALAGETAMLVDSPLVNDLPLRLIDANHVRPGLALNQSQYDTAKDIVLDLLGWGVPPEYLLDCGLTKEIVFYVFSELNLRLPQNLDITGILPYTPEVKGLVERSQSTSISQASRHPSQGHSGLPTKSPQPESPPQTFEDSSFTTHSINKSVIEATIHASSSSNLHDIEQQRRQELLARKAVIASRKYKVPATVEVTANTGPVLVATAEDSKPYSNNGHDVDMAVPTETVDDFLKSIEPKPESTPTLAQPTSLDSLVQRRVNGDEMDIDEIPGLGSSRSFQPSSGSTPNAEEPPDAPEQHRDASPALSVTNSVSQFEYPPSSTESTKTSFNTLFPVVDSHLTENQIFQQRRGTKRPVASDFVDFETVPRPYSGLSGGFSNGTAVAGPVSRNAFGNGFASVSGMRRCVIDLSDSEGEENTEVIMGDMGGNNVKERRGVRSFISLAPTRSTAASNRWTPPPASAITPGLSIAASTSNGTMSPAALMEKEIEIRKMRELIAQREQNRMKKVTAARSITTIDSKGPLSTPKDSTPIPHKQEEPESIPSPLNLDRNTQDMKNESTNSTQQPLQIASPSSSGTATIDTHNGDNISVDSTMSMGDPVLTVEERHEQVMNDSLTQADAKPPSGNESPPSGPVDVDPASSSSAQVRLRSSFYFTPHYRWANRPVSSRARSPSTPKNGILTSPNLFDVGLSEDYISPPKTRRKSGPIGGLVINAPGRPT</sequence>
<feature type="compositionally biased region" description="Polar residues" evidence="1">
    <location>
        <begin position="734"/>
        <end position="771"/>
    </location>
</feature>
<feature type="region of interest" description="Disordered" evidence="1">
    <location>
        <begin position="677"/>
        <end position="771"/>
    </location>
</feature>
<keyword evidence="3" id="KW-1185">Reference proteome</keyword>
<feature type="compositionally biased region" description="Polar residues" evidence="1">
    <location>
        <begin position="483"/>
        <end position="504"/>
    </location>
</feature>
<dbReference type="AlphaFoldDB" id="A0A9P5YH19"/>
<gene>
    <name evidence="2" type="ORF">BDZ94DRAFT_1245487</name>
</gene>
<reference evidence="2" key="1">
    <citation type="submission" date="2020-11" db="EMBL/GenBank/DDBJ databases">
        <authorList>
            <consortium name="DOE Joint Genome Institute"/>
            <person name="Ahrendt S."/>
            <person name="Riley R."/>
            <person name="Andreopoulos W."/>
            <person name="Labutti K."/>
            <person name="Pangilinan J."/>
            <person name="Ruiz-Duenas F.J."/>
            <person name="Barrasa J.M."/>
            <person name="Sanchez-Garcia M."/>
            <person name="Camarero S."/>
            <person name="Miyauchi S."/>
            <person name="Serrano A."/>
            <person name="Linde D."/>
            <person name="Babiker R."/>
            <person name="Drula E."/>
            <person name="Ayuso-Fernandez I."/>
            <person name="Pacheco R."/>
            <person name="Padilla G."/>
            <person name="Ferreira P."/>
            <person name="Barriuso J."/>
            <person name="Kellner H."/>
            <person name="Castanera R."/>
            <person name="Alfaro M."/>
            <person name="Ramirez L."/>
            <person name="Pisabarro A.G."/>
            <person name="Kuo A."/>
            <person name="Tritt A."/>
            <person name="Lipzen A."/>
            <person name="He G."/>
            <person name="Yan M."/>
            <person name="Ng V."/>
            <person name="Cullen D."/>
            <person name="Martin F."/>
            <person name="Rosso M.-N."/>
            <person name="Henrissat B."/>
            <person name="Hibbett D."/>
            <person name="Martinez A.T."/>
            <person name="Grigoriev I.V."/>
        </authorList>
    </citation>
    <scope>NUCLEOTIDE SEQUENCE</scope>
    <source>
        <strain evidence="2">CBS 247.69</strain>
    </source>
</reference>
<dbReference type="OrthoDB" id="3270652at2759"/>
<feature type="region of interest" description="Disordered" evidence="1">
    <location>
        <begin position="1"/>
        <end position="22"/>
    </location>
</feature>
<evidence type="ECO:0000313" key="2">
    <source>
        <dbReference type="EMBL" id="KAF9468491.1"/>
    </source>
</evidence>
<evidence type="ECO:0000256" key="1">
    <source>
        <dbReference type="SAM" id="MobiDB-lite"/>
    </source>
</evidence>
<feature type="region of interest" description="Disordered" evidence="1">
    <location>
        <begin position="87"/>
        <end position="131"/>
    </location>
</feature>
<name>A0A9P5YH19_9AGAR</name>
<dbReference type="EMBL" id="MU150232">
    <property type="protein sequence ID" value="KAF9468491.1"/>
    <property type="molecule type" value="Genomic_DNA"/>
</dbReference>
<organism evidence="2 3">
    <name type="scientific">Collybia nuda</name>
    <dbReference type="NCBI Taxonomy" id="64659"/>
    <lineage>
        <taxon>Eukaryota</taxon>
        <taxon>Fungi</taxon>
        <taxon>Dikarya</taxon>
        <taxon>Basidiomycota</taxon>
        <taxon>Agaricomycotina</taxon>
        <taxon>Agaricomycetes</taxon>
        <taxon>Agaricomycetidae</taxon>
        <taxon>Agaricales</taxon>
        <taxon>Tricholomatineae</taxon>
        <taxon>Clitocybaceae</taxon>
        <taxon>Collybia</taxon>
    </lineage>
</organism>
<protein>
    <submittedName>
        <fullName evidence="2">Uncharacterized protein</fullName>
    </submittedName>
</protein>
<feature type="region of interest" description="Disordered" evidence="1">
    <location>
        <begin position="41"/>
        <end position="71"/>
    </location>
</feature>
<proteinExistence type="predicted"/>
<feature type="compositionally biased region" description="Polar residues" evidence="1">
    <location>
        <begin position="1"/>
        <end position="20"/>
    </location>
</feature>
<feature type="region of interest" description="Disordered" evidence="1">
    <location>
        <begin position="792"/>
        <end position="820"/>
    </location>
</feature>